<dbReference type="Proteomes" id="UP000521676">
    <property type="component" value="Unassembled WGS sequence"/>
</dbReference>
<gene>
    <name evidence="1" type="ORF">HXX08_01470</name>
    <name evidence="2" type="ORF">OZ401_002215</name>
</gene>
<dbReference type="AlphaFoldDB" id="A0A8T7M1F3"/>
<name>A0A8T7M1F3_9CHLR</name>
<dbReference type="RefSeq" id="WP_341468303.1">
    <property type="nucleotide sequence ID" value="NZ_CP128399.1"/>
</dbReference>
<reference evidence="1 3" key="1">
    <citation type="submission" date="2020-06" db="EMBL/GenBank/DDBJ databases">
        <title>Anoxygenic phototrophic Chloroflexota member uses a Type I reaction center.</title>
        <authorList>
            <person name="Tsuji J.M."/>
            <person name="Shaw N.A."/>
            <person name="Nagashima S."/>
            <person name="Venkiteswaran J."/>
            <person name="Schiff S.L."/>
            <person name="Hanada S."/>
            <person name="Tank M."/>
            <person name="Neufeld J.D."/>
        </authorList>
    </citation>
    <scope>NUCLEOTIDE SEQUENCE [LARGE SCALE GENOMIC DNA]</scope>
    <source>
        <strain evidence="1">L227-S17</strain>
    </source>
</reference>
<dbReference type="EMBL" id="JACATZ010000001">
    <property type="protein sequence ID" value="NWJ44526.1"/>
    <property type="molecule type" value="Genomic_DNA"/>
</dbReference>
<evidence type="ECO:0000313" key="4">
    <source>
        <dbReference type="Proteomes" id="UP001431572"/>
    </source>
</evidence>
<accession>A0A8T7M1F3</accession>
<proteinExistence type="predicted"/>
<dbReference type="EMBL" id="CP128399">
    <property type="protein sequence ID" value="WJW66418.1"/>
    <property type="molecule type" value="Genomic_DNA"/>
</dbReference>
<evidence type="ECO:0000313" key="3">
    <source>
        <dbReference type="Proteomes" id="UP000521676"/>
    </source>
</evidence>
<organism evidence="1 3">
    <name type="scientific">Candidatus Chlorohelix allophototropha</name>
    <dbReference type="NCBI Taxonomy" id="3003348"/>
    <lineage>
        <taxon>Bacteria</taxon>
        <taxon>Bacillati</taxon>
        <taxon>Chloroflexota</taxon>
        <taxon>Chloroflexia</taxon>
        <taxon>Candidatus Chloroheliales</taxon>
        <taxon>Candidatus Chloroheliaceae</taxon>
        <taxon>Candidatus Chlorohelix</taxon>
    </lineage>
</organism>
<reference evidence="2" key="2">
    <citation type="journal article" date="2024" name="Nature">
        <title>Anoxygenic phototroph of the Chloroflexota uses a type I reaction centre.</title>
        <authorList>
            <person name="Tsuji J.M."/>
            <person name="Shaw N.A."/>
            <person name="Nagashima S."/>
            <person name="Venkiteswaran J.J."/>
            <person name="Schiff S.L."/>
            <person name="Watanabe T."/>
            <person name="Fukui M."/>
            <person name="Hanada S."/>
            <person name="Tank M."/>
            <person name="Neufeld J.D."/>
        </authorList>
    </citation>
    <scope>NUCLEOTIDE SEQUENCE</scope>
    <source>
        <strain evidence="2">L227-S17</strain>
    </source>
</reference>
<evidence type="ECO:0000313" key="1">
    <source>
        <dbReference type="EMBL" id="NWJ44526.1"/>
    </source>
</evidence>
<evidence type="ECO:0000313" key="2">
    <source>
        <dbReference type="EMBL" id="WJW66418.1"/>
    </source>
</evidence>
<sequence length="63" mass="6832">MKICSFAMLGWHRQRVSFTSDKAPLVVVSAYTIASNPVLRSGKRGVALHPCNAGVQTFIARAD</sequence>
<dbReference type="Proteomes" id="UP001431572">
    <property type="component" value="Chromosome 1"/>
</dbReference>
<keyword evidence="4" id="KW-1185">Reference proteome</keyword>
<protein>
    <submittedName>
        <fullName evidence="1">Uncharacterized protein</fullName>
    </submittedName>
</protein>